<reference evidence="1" key="1">
    <citation type="submission" date="2020-08" db="EMBL/GenBank/DDBJ databases">
        <title>Multicomponent nature underlies the extraordinary mechanical properties of spider dragline silk.</title>
        <authorList>
            <person name="Kono N."/>
            <person name="Nakamura H."/>
            <person name="Mori M."/>
            <person name="Yoshida Y."/>
            <person name="Ohtoshi R."/>
            <person name="Malay A.D."/>
            <person name="Moran D.A.P."/>
            <person name="Tomita M."/>
            <person name="Numata K."/>
            <person name="Arakawa K."/>
        </authorList>
    </citation>
    <scope>NUCLEOTIDE SEQUENCE</scope>
</reference>
<evidence type="ECO:0000313" key="2">
    <source>
        <dbReference type="Proteomes" id="UP000887013"/>
    </source>
</evidence>
<accession>A0A8X6TZL7</accession>
<dbReference type="Proteomes" id="UP000887013">
    <property type="component" value="Unassembled WGS sequence"/>
</dbReference>
<organism evidence="1 2">
    <name type="scientific">Nephila pilipes</name>
    <name type="common">Giant wood spider</name>
    <name type="synonym">Nephila maculata</name>
    <dbReference type="NCBI Taxonomy" id="299642"/>
    <lineage>
        <taxon>Eukaryota</taxon>
        <taxon>Metazoa</taxon>
        <taxon>Ecdysozoa</taxon>
        <taxon>Arthropoda</taxon>
        <taxon>Chelicerata</taxon>
        <taxon>Arachnida</taxon>
        <taxon>Araneae</taxon>
        <taxon>Araneomorphae</taxon>
        <taxon>Entelegynae</taxon>
        <taxon>Araneoidea</taxon>
        <taxon>Nephilidae</taxon>
        <taxon>Nephila</taxon>
    </lineage>
</organism>
<keyword evidence="2" id="KW-1185">Reference proteome</keyword>
<gene>
    <name evidence="1" type="ORF">NPIL_685631</name>
</gene>
<proteinExistence type="predicted"/>
<dbReference type="EMBL" id="BMAW01114713">
    <property type="protein sequence ID" value="GFT63047.1"/>
    <property type="molecule type" value="Genomic_DNA"/>
</dbReference>
<sequence length="157" mass="17972">MLLFSRKQEKFVRSFPNAMYPTGQRSPFELLTTESTFGKYHGKEKKNVCKGRHGHLLLQKGENSSRSFHENLASVRGFMPVSTERRYEALIPKNTVYVECGNLKRIYLPLGKGTKSPPDSEKVSRQARVNSENFELLRLLLNLPAGCVIIVNWRQSD</sequence>
<protein>
    <submittedName>
        <fullName evidence="1">Uncharacterized protein</fullName>
    </submittedName>
</protein>
<evidence type="ECO:0000313" key="1">
    <source>
        <dbReference type="EMBL" id="GFT63047.1"/>
    </source>
</evidence>
<name>A0A8X6TZL7_NEPPI</name>
<comment type="caution">
    <text evidence="1">The sequence shown here is derived from an EMBL/GenBank/DDBJ whole genome shotgun (WGS) entry which is preliminary data.</text>
</comment>
<dbReference type="AlphaFoldDB" id="A0A8X6TZL7"/>